<keyword evidence="3" id="KW-0949">S-adenosyl-L-methionine</keyword>
<gene>
    <name evidence="4" type="ORF">UFOPK3564_00272</name>
</gene>
<dbReference type="PANTHER" id="PTHR43464">
    <property type="entry name" value="METHYLTRANSFERASE"/>
    <property type="match status" value="1"/>
</dbReference>
<accession>A0A6J7FQ10</accession>
<proteinExistence type="predicted"/>
<dbReference type="Pfam" id="PF05401">
    <property type="entry name" value="NodS"/>
    <property type="match status" value="1"/>
</dbReference>
<dbReference type="InterPro" id="IPR029063">
    <property type="entry name" value="SAM-dependent_MTases_sf"/>
</dbReference>
<evidence type="ECO:0000256" key="3">
    <source>
        <dbReference type="ARBA" id="ARBA00022691"/>
    </source>
</evidence>
<reference evidence="4" key="1">
    <citation type="submission" date="2020-05" db="EMBL/GenBank/DDBJ databases">
        <authorList>
            <person name="Chiriac C."/>
            <person name="Salcher M."/>
            <person name="Ghai R."/>
            <person name="Kavagutti S V."/>
        </authorList>
    </citation>
    <scope>NUCLEOTIDE SEQUENCE</scope>
</reference>
<keyword evidence="2" id="KW-0808">Transferase</keyword>
<dbReference type="CDD" id="cd02440">
    <property type="entry name" value="AdoMet_MTases"/>
    <property type="match status" value="1"/>
</dbReference>
<evidence type="ECO:0000256" key="1">
    <source>
        <dbReference type="ARBA" id="ARBA00022603"/>
    </source>
</evidence>
<protein>
    <submittedName>
        <fullName evidence="4">Unannotated protein</fullName>
    </submittedName>
</protein>
<dbReference type="GO" id="GO:0009312">
    <property type="term" value="P:oligosaccharide biosynthetic process"/>
    <property type="evidence" value="ECO:0007669"/>
    <property type="project" value="InterPro"/>
</dbReference>
<dbReference type="GO" id="GO:0032259">
    <property type="term" value="P:methylation"/>
    <property type="evidence" value="ECO:0007669"/>
    <property type="project" value="UniProtKB-KW"/>
</dbReference>
<dbReference type="Gene3D" id="3.40.50.150">
    <property type="entry name" value="Vaccinia Virus protein VP39"/>
    <property type="match status" value="1"/>
</dbReference>
<dbReference type="InterPro" id="IPR008715">
    <property type="entry name" value="SAM-MeTfrase_NodS-like"/>
</dbReference>
<name>A0A6J7FQ10_9ZZZZ</name>
<dbReference type="SUPFAM" id="SSF53335">
    <property type="entry name" value="S-adenosyl-L-methionine-dependent methyltransferases"/>
    <property type="match status" value="1"/>
</dbReference>
<evidence type="ECO:0000256" key="2">
    <source>
        <dbReference type="ARBA" id="ARBA00022679"/>
    </source>
</evidence>
<dbReference type="PANTHER" id="PTHR43464:SF19">
    <property type="entry name" value="UBIQUINONE BIOSYNTHESIS O-METHYLTRANSFERASE, MITOCHONDRIAL"/>
    <property type="match status" value="1"/>
</dbReference>
<keyword evidence="1" id="KW-0489">Methyltransferase</keyword>
<organism evidence="4">
    <name type="scientific">freshwater metagenome</name>
    <dbReference type="NCBI Taxonomy" id="449393"/>
    <lineage>
        <taxon>unclassified sequences</taxon>
        <taxon>metagenomes</taxon>
        <taxon>ecological metagenomes</taxon>
    </lineage>
</organism>
<dbReference type="EMBL" id="CAFBMK010000008">
    <property type="protein sequence ID" value="CAB4895475.1"/>
    <property type="molecule type" value="Genomic_DNA"/>
</dbReference>
<evidence type="ECO:0000313" key="4">
    <source>
        <dbReference type="EMBL" id="CAB4895475.1"/>
    </source>
</evidence>
<dbReference type="AlphaFoldDB" id="A0A6J7FQ10"/>
<dbReference type="GO" id="GO:0008757">
    <property type="term" value="F:S-adenosylmethionine-dependent methyltransferase activity"/>
    <property type="evidence" value="ECO:0007669"/>
    <property type="project" value="InterPro"/>
</dbReference>
<sequence>MSAADRPVPADARHFDAKFREDADPWDYRSSAYEQEKRARTVEACGPDGLGAVLELGAATGVLSAELAPRCARLTTIDFSPTAVAIARERLSGSAHVKILEGSVPDDLPADGRYDVVVASEILYYLPDAAFDRALRLLPELLTDGGRLVAVHWTGRADDLARSAAATHDALRSTGLRAVPLPAADHERGYLLDAFER</sequence>